<dbReference type="EMBL" id="CEKZ01000003">
    <property type="protein sequence ID" value="CEQ04466.1"/>
    <property type="molecule type" value="Genomic_DNA"/>
</dbReference>
<evidence type="ECO:0000259" key="1">
    <source>
        <dbReference type="PROSITE" id="PS50883"/>
    </source>
</evidence>
<dbReference type="InterPro" id="IPR029787">
    <property type="entry name" value="Nucleotide_cyclase"/>
</dbReference>
<proteinExistence type="predicted"/>
<dbReference type="SMART" id="SM00052">
    <property type="entry name" value="EAL"/>
    <property type="match status" value="1"/>
</dbReference>
<evidence type="ECO:0000313" key="2">
    <source>
        <dbReference type="EMBL" id="CEQ04466.1"/>
    </source>
</evidence>
<dbReference type="Proteomes" id="UP000049127">
    <property type="component" value="Unassembled WGS sequence"/>
</dbReference>
<dbReference type="CDD" id="cd01948">
    <property type="entry name" value="EAL"/>
    <property type="match status" value="1"/>
</dbReference>
<dbReference type="InterPro" id="IPR050706">
    <property type="entry name" value="Cyclic-di-GMP_PDE-like"/>
</dbReference>
<reference evidence="2 3" key="1">
    <citation type="submission" date="2015-01" db="EMBL/GenBank/DDBJ databases">
        <authorList>
            <person name="Aslett A.Martin."/>
            <person name="De Silva Nishadi"/>
        </authorList>
    </citation>
    <scope>NUCLEOTIDE SEQUENCE [LARGE SCALE GENOMIC DNA]</scope>
    <source>
        <strain evidence="2 3">R28058</strain>
    </source>
</reference>
<dbReference type="InterPro" id="IPR035919">
    <property type="entry name" value="EAL_sf"/>
</dbReference>
<dbReference type="PROSITE" id="PS50883">
    <property type="entry name" value="EAL"/>
    <property type="match status" value="1"/>
</dbReference>
<gene>
    <name evidence="2" type="primary">cph2_2</name>
    <name evidence="2" type="ORF">R28058_21991</name>
</gene>
<sequence>MNYRHLIKIREKILLQKKKKDKLTGVYNRDYFQKYTRKKLNGTIIRVRVEGINFISLNYGVEKGERLFLSIARRLNQICNFNEMLLSRTSRYDFTVYSSILDSKLISQFIEKTMTMLINSIEEIYKVYINFNIAAVIYEKENLEIYDATNKLDVCMTNLLKKGSAFEIYNDKYDDCISIKSIEEGIKTGEIKIYYQPKVNLKSGRISGVEALIRWFSEEHGYIPPDKIIGFCEECGYINILGKWILENACRDIKYLNDTMNTNIDLSVNISPHQLDKENFTMGLVQILKKIKFKFDLLKLEITESENIEGIIEINDIINEIKKTGIKISIDDFGKGFNSINYIKNYNVDEIKLDKSLVEYINTNPMFIESLINMIHTTKAKVVAEGVETELEYRKLKNTGCDLVQGYFFYKPVSLYELMDVVEKEKYMSNKELNMI</sequence>
<accession>A0A0C7QYG3</accession>
<dbReference type="GO" id="GO:0071111">
    <property type="term" value="F:cyclic-guanylate-specific phosphodiesterase activity"/>
    <property type="evidence" value="ECO:0007669"/>
    <property type="project" value="InterPro"/>
</dbReference>
<dbReference type="Pfam" id="PF00990">
    <property type="entry name" value="GGDEF"/>
    <property type="match status" value="1"/>
</dbReference>
<dbReference type="InterPro" id="IPR000160">
    <property type="entry name" value="GGDEF_dom"/>
</dbReference>
<evidence type="ECO:0000313" key="3">
    <source>
        <dbReference type="Proteomes" id="UP000049127"/>
    </source>
</evidence>
<feature type="domain" description="EAL" evidence="1">
    <location>
        <begin position="175"/>
        <end position="426"/>
    </location>
</feature>
<dbReference type="InterPro" id="IPR001633">
    <property type="entry name" value="EAL_dom"/>
</dbReference>
<dbReference type="SUPFAM" id="SSF141868">
    <property type="entry name" value="EAL domain-like"/>
    <property type="match status" value="1"/>
</dbReference>
<dbReference type="InterPro" id="IPR043128">
    <property type="entry name" value="Rev_trsase/Diguanyl_cyclase"/>
</dbReference>
<dbReference type="PANTHER" id="PTHR33121">
    <property type="entry name" value="CYCLIC DI-GMP PHOSPHODIESTERASE PDEF"/>
    <property type="match status" value="1"/>
</dbReference>
<dbReference type="Gene3D" id="3.30.70.270">
    <property type="match status" value="1"/>
</dbReference>
<dbReference type="SMART" id="SM00267">
    <property type="entry name" value="GGDEF"/>
    <property type="match status" value="1"/>
</dbReference>
<dbReference type="Gene3D" id="3.20.20.450">
    <property type="entry name" value="EAL domain"/>
    <property type="match status" value="1"/>
</dbReference>
<dbReference type="RefSeq" id="WP_055336317.1">
    <property type="nucleotide sequence ID" value="NZ_CDNF01000014.1"/>
</dbReference>
<name>A0A0C7QYG3_PARSO</name>
<organism evidence="2 3">
    <name type="scientific">Paraclostridium sordellii</name>
    <name type="common">Clostridium sordellii</name>
    <dbReference type="NCBI Taxonomy" id="1505"/>
    <lineage>
        <taxon>Bacteria</taxon>
        <taxon>Bacillati</taxon>
        <taxon>Bacillota</taxon>
        <taxon>Clostridia</taxon>
        <taxon>Peptostreptococcales</taxon>
        <taxon>Peptostreptococcaceae</taxon>
        <taxon>Paraclostridium</taxon>
    </lineage>
</organism>
<dbReference type="SUPFAM" id="SSF55073">
    <property type="entry name" value="Nucleotide cyclase"/>
    <property type="match status" value="1"/>
</dbReference>
<dbReference type="Pfam" id="PF00563">
    <property type="entry name" value="EAL"/>
    <property type="match status" value="1"/>
</dbReference>
<dbReference type="PANTHER" id="PTHR33121:SF71">
    <property type="entry name" value="OXYGEN SENSOR PROTEIN DOSP"/>
    <property type="match status" value="1"/>
</dbReference>
<dbReference type="AlphaFoldDB" id="A0A0C7QYG3"/>
<protein>
    <submittedName>
        <fullName evidence="2">Diguanylate cyclase/phosphodiesterase domain-containing protein</fullName>
    </submittedName>
</protein>